<dbReference type="EMBL" id="CAJJDP010000055">
    <property type="protein sequence ID" value="CAD8170234.1"/>
    <property type="molecule type" value="Genomic_DNA"/>
</dbReference>
<protein>
    <submittedName>
        <fullName evidence="2">Uncharacterized protein</fullName>
    </submittedName>
</protein>
<feature type="transmembrane region" description="Helical" evidence="1">
    <location>
        <begin position="58"/>
        <end position="77"/>
    </location>
</feature>
<feature type="transmembrane region" description="Helical" evidence="1">
    <location>
        <begin position="31"/>
        <end position="52"/>
    </location>
</feature>
<keyword evidence="1" id="KW-0812">Transmembrane</keyword>
<evidence type="ECO:0000313" key="2">
    <source>
        <dbReference type="EMBL" id="CAD8170234.1"/>
    </source>
</evidence>
<dbReference type="AlphaFoldDB" id="A0A8S1V0J2"/>
<evidence type="ECO:0000313" key="3">
    <source>
        <dbReference type="Proteomes" id="UP000683925"/>
    </source>
</evidence>
<keyword evidence="1" id="KW-1133">Transmembrane helix</keyword>
<comment type="caution">
    <text evidence="2">The sequence shown here is derived from an EMBL/GenBank/DDBJ whole genome shotgun (WGS) entry which is preliminary data.</text>
</comment>
<gene>
    <name evidence="2" type="ORF">POCTA_138.1.T0550062</name>
</gene>
<reference evidence="2" key="1">
    <citation type="submission" date="2021-01" db="EMBL/GenBank/DDBJ databases">
        <authorList>
            <consortium name="Genoscope - CEA"/>
            <person name="William W."/>
        </authorList>
    </citation>
    <scope>NUCLEOTIDE SEQUENCE</scope>
</reference>
<evidence type="ECO:0000256" key="1">
    <source>
        <dbReference type="SAM" id="Phobius"/>
    </source>
</evidence>
<keyword evidence="3" id="KW-1185">Reference proteome</keyword>
<dbReference type="Proteomes" id="UP000683925">
    <property type="component" value="Unassembled WGS sequence"/>
</dbReference>
<feature type="transmembrane region" description="Helical" evidence="1">
    <location>
        <begin position="136"/>
        <end position="153"/>
    </location>
</feature>
<dbReference type="OrthoDB" id="321188at2759"/>
<feature type="transmembrane region" description="Helical" evidence="1">
    <location>
        <begin position="84"/>
        <end position="106"/>
    </location>
</feature>
<proteinExistence type="predicted"/>
<name>A0A8S1V0J2_PAROT</name>
<feature type="transmembrane region" description="Helical" evidence="1">
    <location>
        <begin position="112"/>
        <end position="129"/>
    </location>
</feature>
<keyword evidence="1" id="KW-0472">Membrane</keyword>
<organism evidence="2 3">
    <name type="scientific">Paramecium octaurelia</name>
    <dbReference type="NCBI Taxonomy" id="43137"/>
    <lineage>
        <taxon>Eukaryota</taxon>
        <taxon>Sar</taxon>
        <taxon>Alveolata</taxon>
        <taxon>Ciliophora</taxon>
        <taxon>Intramacronucleata</taxon>
        <taxon>Oligohymenophorea</taxon>
        <taxon>Peniculida</taxon>
        <taxon>Parameciidae</taxon>
        <taxon>Paramecium</taxon>
    </lineage>
</organism>
<accession>A0A8S1V0J2</accession>
<sequence length="156" mass="18208">MASLFKQWKFQFTNPTHEAGYQDFLNSQRLFFLRALLFTIMLSCFFAMLVFIVQNQSAYLVSLMAVLFILHMVFLFFSYKLIYCLKFIMTILYASYISAAFSLAYIGFNVPLFDFGLACGILFSCAIQYCDNKFKVIFLFIANWMALVLFVQFELA</sequence>